<dbReference type="AlphaFoldDB" id="A0A091CPV3"/>
<feature type="region of interest" description="Disordered" evidence="1">
    <location>
        <begin position="116"/>
        <end position="137"/>
    </location>
</feature>
<gene>
    <name evidence="2" type="ORF">H920_18979</name>
</gene>
<accession>A0A091CPV3</accession>
<name>A0A091CPV3_FUKDA</name>
<reference evidence="2 3" key="1">
    <citation type="submission" date="2013-11" db="EMBL/GenBank/DDBJ databases">
        <title>The Damaraland mole rat (Fukomys damarensis) genome and evolution of African mole rats.</title>
        <authorList>
            <person name="Gladyshev V.N."/>
            <person name="Fang X."/>
        </authorList>
    </citation>
    <scope>NUCLEOTIDE SEQUENCE [LARGE SCALE GENOMIC DNA]</scope>
    <source>
        <tissue evidence="2">Liver</tissue>
    </source>
</reference>
<proteinExistence type="predicted"/>
<protein>
    <submittedName>
        <fullName evidence="2">Uncharacterized protein</fullName>
    </submittedName>
</protein>
<dbReference type="Proteomes" id="UP000028990">
    <property type="component" value="Unassembled WGS sequence"/>
</dbReference>
<evidence type="ECO:0000313" key="3">
    <source>
        <dbReference type="Proteomes" id="UP000028990"/>
    </source>
</evidence>
<evidence type="ECO:0000313" key="2">
    <source>
        <dbReference type="EMBL" id="KFO19668.1"/>
    </source>
</evidence>
<dbReference type="EMBL" id="KN124946">
    <property type="protein sequence ID" value="KFO19668.1"/>
    <property type="molecule type" value="Genomic_DNA"/>
</dbReference>
<organism evidence="2 3">
    <name type="scientific">Fukomys damarensis</name>
    <name type="common">Damaraland mole rat</name>
    <name type="synonym">Cryptomys damarensis</name>
    <dbReference type="NCBI Taxonomy" id="885580"/>
    <lineage>
        <taxon>Eukaryota</taxon>
        <taxon>Metazoa</taxon>
        <taxon>Chordata</taxon>
        <taxon>Craniata</taxon>
        <taxon>Vertebrata</taxon>
        <taxon>Euteleostomi</taxon>
        <taxon>Mammalia</taxon>
        <taxon>Eutheria</taxon>
        <taxon>Euarchontoglires</taxon>
        <taxon>Glires</taxon>
        <taxon>Rodentia</taxon>
        <taxon>Hystricomorpha</taxon>
        <taxon>Bathyergidae</taxon>
        <taxon>Fukomys</taxon>
    </lineage>
</organism>
<evidence type="ECO:0000256" key="1">
    <source>
        <dbReference type="SAM" id="MobiDB-lite"/>
    </source>
</evidence>
<keyword evidence="3" id="KW-1185">Reference proteome</keyword>
<sequence length="157" mass="16498">MTAVRVRCTWPPKQGDPGGGVTSPRRTSVSAAAREASGGVGTLAAGATRAALCLRPHFTWGKRDFERTRSLRAEEPSRVDRLGCPPPPQEHALCTRCPVDGASGGLMGALEAAAPDYRPGAQDRGQSQSTPPHHGLLQGGVIVTSAEKVSLEWHIPC</sequence>